<dbReference type="Gene3D" id="3.30.70.100">
    <property type="match status" value="1"/>
</dbReference>
<dbReference type="AlphaFoldDB" id="A0A915J9I2"/>
<proteinExistence type="inferred from homology"/>
<feature type="active site" evidence="5">
    <location>
        <position position="85"/>
    </location>
</feature>
<dbReference type="Proteomes" id="UP000887565">
    <property type="component" value="Unplaced"/>
</dbReference>
<feature type="active site" evidence="5">
    <location>
        <position position="67"/>
    </location>
</feature>
<keyword evidence="9" id="KW-1185">Reference proteome</keyword>
<dbReference type="InterPro" id="IPR001792">
    <property type="entry name" value="Acylphosphatase-like_dom"/>
</dbReference>
<evidence type="ECO:0000256" key="7">
    <source>
        <dbReference type="SAM" id="Phobius"/>
    </source>
</evidence>
<dbReference type="GO" id="GO:0003998">
    <property type="term" value="F:acylphosphatase activity"/>
    <property type="evidence" value="ECO:0007669"/>
    <property type="project" value="UniProtKB-EC"/>
</dbReference>
<dbReference type="PANTHER" id="PTHR10029">
    <property type="entry name" value="ACYLPHOSPHATASE"/>
    <property type="match status" value="1"/>
</dbReference>
<dbReference type="PRINTS" id="PR00112">
    <property type="entry name" value="ACYLPHPHTASE"/>
</dbReference>
<dbReference type="Pfam" id="PF00708">
    <property type="entry name" value="Acylphosphatase"/>
    <property type="match status" value="1"/>
</dbReference>
<keyword evidence="7" id="KW-0812">Transmembrane</keyword>
<evidence type="ECO:0000256" key="5">
    <source>
        <dbReference type="PROSITE-ProRule" id="PRU00520"/>
    </source>
</evidence>
<evidence type="ECO:0000256" key="1">
    <source>
        <dbReference type="ARBA" id="ARBA00005614"/>
    </source>
</evidence>
<dbReference type="InterPro" id="IPR020456">
    <property type="entry name" value="Acylphosphatase"/>
</dbReference>
<evidence type="ECO:0000256" key="2">
    <source>
        <dbReference type="ARBA" id="ARBA00012150"/>
    </source>
</evidence>
<evidence type="ECO:0000256" key="3">
    <source>
        <dbReference type="ARBA" id="ARBA00022801"/>
    </source>
</evidence>
<organism evidence="9 10">
    <name type="scientific">Romanomermis culicivorax</name>
    <name type="common">Nematode worm</name>
    <dbReference type="NCBI Taxonomy" id="13658"/>
    <lineage>
        <taxon>Eukaryota</taxon>
        <taxon>Metazoa</taxon>
        <taxon>Ecdysozoa</taxon>
        <taxon>Nematoda</taxon>
        <taxon>Enoplea</taxon>
        <taxon>Dorylaimia</taxon>
        <taxon>Mermithida</taxon>
        <taxon>Mermithoidea</taxon>
        <taxon>Mermithidae</taxon>
        <taxon>Romanomermis</taxon>
    </lineage>
</organism>
<dbReference type="PROSITE" id="PS00150">
    <property type="entry name" value="ACYLPHOSPHATASE_1"/>
    <property type="match status" value="1"/>
</dbReference>
<comment type="catalytic activity">
    <reaction evidence="4 5">
        <text>an acyl phosphate + H2O = a carboxylate + phosphate + H(+)</text>
        <dbReference type="Rhea" id="RHEA:14965"/>
        <dbReference type="ChEBI" id="CHEBI:15377"/>
        <dbReference type="ChEBI" id="CHEBI:15378"/>
        <dbReference type="ChEBI" id="CHEBI:29067"/>
        <dbReference type="ChEBI" id="CHEBI:43474"/>
        <dbReference type="ChEBI" id="CHEBI:59918"/>
        <dbReference type="EC" id="3.6.1.7"/>
    </reaction>
</comment>
<evidence type="ECO:0000313" key="9">
    <source>
        <dbReference type="Proteomes" id="UP000887565"/>
    </source>
</evidence>
<dbReference type="OMA" id="ATLAYCH"/>
<dbReference type="EC" id="3.6.1.7" evidence="2 5"/>
<accession>A0A915J9I2</accession>
<reference evidence="10" key="1">
    <citation type="submission" date="2022-11" db="UniProtKB">
        <authorList>
            <consortium name="WormBaseParasite"/>
        </authorList>
    </citation>
    <scope>IDENTIFICATION</scope>
</reference>
<dbReference type="SUPFAM" id="SSF54975">
    <property type="entry name" value="Acylphosphatase/BLUF domain-like"/>
    <property type="match status" value="1"/>
</dbReference>
<keyword evidence="7" id="KW-1133">Transmembrane helix</keyword>
<name>A0A915J9I2_ROMCU</name>
<dbReference type="WBParaSite" id="nRc.2.0.1.t23143-RA">
    <property type="protein sequence ID" value="nRc.2.0.1.t23143-RA"/>
    <property type="gene ID" value="nRc.2.0.1.g23143"/>
</dbReference>
<dbReference type="PANTHER" id="PTHR10029:SF3">
    <property type="entry name" value="ACYLPHOSPHATASE-RELATED"/>
    <property type="match status" value="1"/>
</dbReference>
<sequence length="117" mass="13214">MINVKCLHLSILFFAVAGLSILFLLINLRKIPIIGGMMASSSNSENNQLIKSVDFEVFGRVQGVFFRKYTKLAAERLKLVGFCRNTESDTVEGRVQGISTNIDEISKLENDENYNFY</sequence>
<dbReference type="PROSITE" id="PS51160">
    <property type="entry name" value="ACYLPHOSPHATASE_3"/>
    <property type="match status" value="1"/>
</dbReference>
<keyword evidence="3 5" id="KW-0378">Hydrolase</keyword>
<dbReference type="InterPro" id="IPR017968">
    <property type="entry name" value="Acylphosphatase_CS"/>
</dbReference>
<feature type="domain" description="Acylphosphatase-like" evidence="8">
    <location>
        <begin position="52"/>
        <end position="117"/>
    </location>
</feature>
<keyword evidence="7" id="KW-0472">Membrane</keyword>
<comment type="similarity">
    <text evidence="1 6">Belongs to the acylphosphatase family.</text>
</comment>
<evidence type="ECO:0000259" key="8">
    <source>
        <dbReference type="PROSITE" id="PS51160"/>
    </source>
</evidence>
<evidence type="ECO:0000313" key="10">
    <source>
        <dbReference type="WBParaSite" id="nRc.2.0.1.t23143-RA"/>
    </source>
</evidence>
<protein>
    <recommendedName>
        <fullName evidence="2 5">acylphosphatase</fullName>
        <ecNumber evidence="2 5">3.6.1.7</ecNumber>
    </recommendedName>
</protein>
<feature type="transmembrane region" description="Helical" evidence="7">
    <location>
        <begin position="6"/>
        <end position="28"/>
    </location>
</feature>
<dbReference type="InterPro" id="IPR036046">
    <property type="entry name" value="Acylphosphatase-like_dom_sf"/>
</dbReference>
<evidence type="ECO:0000256" key="6">
    <source>
        <dbReference type="RuleBase" id="RU004168"/>
    </source>
</evidence>
<evidence type="ECO:0000256" key="4">
    <source>
        <dbReference type="ARBA" id="ARBA00047645"/>
    </source>
</evidence>